<dbReference type="GO" id="GO:0009007">
    <property type="term" value="F:site-specific DNA-methyltransferase (adenine-specific) activity"/>
    <property type="evidence" value="ECO:0007669"/>
    <property type="project" value="UniProtKB-EC"/>
</dbReference>
<dbReference type="PANTHER" id="PTHR33841">
    <property type="entry name" value="DNA METHYLTRANSFERASE YEEA-RELATED"/>
    <property type="match status" value="1"/>
</dbReference>
<evidence type="ECO:0000256" key="3">
    <source>
        <dbReference type="ARBA" id="ARBA00022603"/>
    </source>
</evidence>
<organism evidence="11 12">
    <name type="scientific">Sorangium cellulosum</name>
    <name type="common">Polyangium cellulosum</name>
    <dbReference type="NCBI Taxonomy" id="56"/>
    <lineage>
        <taxon>Bacteria</taxon>
        <taxon>Pseudomonadati</taxon>
        <taxon>Myxococcota</taxon>
        <taxon>Polyangia</taxon>
        <taxon>Polyangiales</taxon>
        <taxon>Polyangiaceae</taxon>
        <taxon>Sorangium</taxon>
    </lineage>
</organism>
<evidence type="ECO:0000256" key="2">
    <source>
        <dbReference type="ARBA" id="ARBA00011900"/>
    </source>
</evidence>
<dbReference type="REBASE" id="299707">
    <property type="entry name" value="SceGT47ORF62140P"/>
</dbReference>
<dbReference type="PRINTS" id="PR00507">
    <property type="entry name" value="N12N6MTFRASE"/>
</dbReference>
<evidence type="ECO:0000313" key="11">
    <source>
        <dbReference type="EMBL" id="AUX25665.1"/>
    </source>
</evidence>
<dbReference type="InterPro" id="IPR050953">
    <property type="entry name" value="N4_N6_ade-DNA_methylase"/>
</dbReference>
<evidence type="ECO:0000259" key="9">
    <source>
        <dbReference type="Pfam" id="PF07669"/>
    </source>
</evidence>
<protein>
    <recommendedName>
        <fullName evidence="2">site-specific DNA-methyltransferase (adenine-specific)</fullName>
        <ecNumber evidence="2">2.1.1.72</ecNumber>
    </recommendedName>
</protein>
<accession>A0A4P2Q819</accession>
<dbReference type="RefSeq" id="WP_129352723.1">
    <property type="nucleotide sequence ID" value="NZ_CP012670.1"/>
</dbReference>
<name>A0A4P2Q819_SORCE</name>
<keyword evidence="5" id="KW-0949">S-adenosyl-L-methionine</keyword>
<dbReference type="GO" id="GO:0006304">
    <property type="term" value="P:DNA modification"/>
    <property type="evidence" value="ECO:0007669"/>
    <property type="project" value="InterPro"/>
</dbReference>
<dbReference type="GO" id="GO:0003677">
    <property type="term" value="F:DNA binding"/>
    <property type="evidence" value="ECO:0007669"/>
    <property type="project" value="InterPro"/>
</dbReference>
<dbReference type="SUPFAM" id="SSF53335">
    <property type="entry name" value="S-adenosyl-L-methionine-dependent methyltransferases"/>
    <property type="match status" value="1"/>
</dbReference>
<dbReference type="EMBL" id="CP012670">
    <property type="protein sequence ID" value="AUX25665.1"/>
    <property type="molecule type" value="Genomic_DNA"/>
</dbReference>
<reference evidence="11 12" key="1">
    <citation type="submission" date="2015-09" db="EMBL/GenBank/DDBJ databases">
        <title>Sorangium comparison.</title>
        <authorList>
            <person name="Zaburannyi N."/>
            <person name="Bunk B."/>
            <person name="Overmann J."/>
            <person name="Mueller R."/>
        </authorList>
    </citation>
    <scope>NUCLEOTIDE SEQUENCE [LARGE SCALE GENOMIC DNA]</scope>
    <source>
        <strain evidence="11 12">So ceGT47</strain>
    </source>
</reference>
<dbReference type="GO" id="GO:0008170">
    <property type="term" value="F:N-methyltransferase activity"/>
    <property type="evidence" value="ECO:0007669"/>
    <property type="project" value="InterPro"/>
</dbReference>
<evidence type="ECO:0000256" key="1">
    <source>
        <dbReference type="ARBA" id="ARBA00006594"/>
    </source>
</evidence>
<keyword evidence="3" id="KW-0489">Methyltransferase</keyword>
<dbReference type="Pfam" id="PF02384">
    <property type="entry name" value="N6_Mtase"/>
    <property type="match status" value="1"/>
</dbReference>
<evidence type="ECO:0000256" key="6">
    <source>
        <dbReference type="ARBA" id="ARBA00047942"/>
    </source>
</evidence>
<dbReference type="PANTHER" id="PTHR33841:SF1">
    <property type="entry name" value="DNA METHYLTRANSFERASE A"/>
    <property type="match status" value="1"/>
</dbReference>
<feature type="region of interest" description="Disordered" evidence="7">
    <location>
        <begin position="1305"/>
        <end position="1332"/>
    </location>
</feature>
<dbReference type="InterPro" id="IPR011639">
    <property type="entry name" value="MethylTrfase_TaqI-like_dom"/>
</dbReference>
<feature type="domain" description="MmeI-like target recognition" evidence="10">
    <location>
        <begin position="1008"/>
        <end position="1182"/>
    </location>
</feature>
<keyword evidence="4" id="KW-0808">Transferase</keyword>
<comment type="catalytic activity">
    <reaction evidence="6">
        <text>a 2'-deoxyadenosine in DNA + S-adenosyl-L-methionine = an N(6)-methyl-2'-deoxyadenosine in DNA + S-adenosyl-L-homocysteine + H(+)</text>
        <dbReference type="Rhea" id="RHEA:15197"/>
        <dbReference type="Rhea" id="RHEA-COMP:12418"/>
        <dbReference type="Rhea" id="RHEA-COMP:12419"/>
        <dbReference type="ChEBI" id="CHEBI:15378"/>
        <dbReference type="ChEBI" id="CHEBI:57856"/>
        <dbReference type="ChEBI" id="CHEBI:59789"/>
        <dbReference type="ChEBI" id="CHEBI:90615"/>
        <dbReference type="ChEBI" id="CHEBI:90616"/>
        <dbReference type="EC" id="2.1.1.72"/>
    </reaction>
</comment>
<dbReference type="InterPro" id="IPR003356">
    <property type="entry name" value="DNA_methylase_A-5"/>
</dbReference>
<dbReference type="Proteomes" id="UP000295781">
    <property type="component" value="Chromosome"/>
</dbReference>
<feature type="domain" description="DNA methylase adenine-specific" evidence="8">
    <location>
        <begin position="547"/>
        <end position="673"/>
    </location>
</feature>
<sequence length="1332" mass="148415">MASSTTAAHNRDLQAHKTWLGLLEGQRVGVVVTPPALVAAQAYANADVIPAQDALLALLTDKPRDLRDAIADRWGESGDVVLKRLGPFCEAVLGWRPDDLRPVAPDDTRWSVHLREQRETLSPTHVVMDPDAGGEQPAPMILVREERTNTDLDALPPEREDGGGWRASPETRFERLLRDTGVPIGILFNGASLRLVYAPRAETPGHLTFSVRAMCEVGGRPLLAGLVMLLHESRLFTGPRAQRLPAILAESRKYQSTVSTQLAGQVLDALHALVRGFQAANEVDPRGRGELLREVMAEDRAQVYGGLLTTLMRLVFVLYAEDRELLPAGGIYPGSYSVTGLFERLREDAGRHPDTMHARYGAWAQLLTLFRVLHDGAHAREMRLPARAGRLFDPDVYPFLEGRAHGTRRAKGERITPPLVSDGVIYEVLGLLLYLDGDRLSYRALEVEQIGSVYEAMMGFTLEQATGRSIAVLPHHVVIDLEEALALPEAARDRRLADAGCKLADAAQKAWRTARTEAALLAALGRKVSPRTPDVLPQGALYLQPTEERRRSGSHYTPRELTEPIVRTTLQPQLDALAGGKTPRAEQILALKVCDPAMGSGAFLVESCRFLAAALDAAWGEHGDAPGIPPDEDRELHARRLVAQRCLYGVDKNPFAVDLAKLSLWLFTLAKDHPFTFLDHALRQGDSLVGLSKEQIACFDWKDTGKPSLLLRPRLATVLKAVEQKRAEIHALGDSTDVAEKSRLLGDAEDLVADVRAIADLAVLAFFSEKKDAAREKHRKRLADTVVEPFLSGRLGGHALREQADGLRTLTPPVTPFHWELEFPEVFARENPGFDTFVGNPPFAGKNTLLATGGPFIVDWLKTLHEGSHGNADLVAHFFRRAFSMLRRAGTFGLIATNTIAQGDTRGTGLRWIVQHGGIIYAAKRRYKWPGAAAVIVSVVHVQREGAGLTPELEDKAVPRISAFLVANNVDDDPAALAVNQDRSFQGSIVLGLGFTFDDTDKKNRANSLAEMKRVVEKDPRNAERIFPYLGGEELNTSPSHAHHRYVINFGQMTEEEARQWPDLMEVVERKVKPERMKNKREARSRYWWRFGEPTPALYAGVRPLKQVLACGQTSKYRTFTFVNNRIVFDQKLIVFSLDDQASFATLSSRVHEIWALFFGSSMRDDPVYTPSDCFETFPFPEVWQSNPALEATGKTYYEFRAALMVKNDEGLTRTYNRFHDPDERSPDILKLRALHAEMDRAVLDAYGWQDVPTACEFLLDHDDGDEDDDEGGKKRKRKPYRYRWPDEVRDEVLARLIELNRARAEDERRRGVAVARNARTLNDEEDGDGDD</sequence>
<dbReference type="OrthoDB" id="9761012at2"/>
<evidence type="ECO:0000256" key="7">
    <source>
        <dbReference type="SAM" id="MobiDB-lite"/>
    </source>
</evidence>
<dbReference type="Pfam" id="PF07669">
    <property type="entry name" value="Eco57I"/>
    <property type="match status" value="1"/>
</dbReference>
<dbReference type="InterPro" id="IPR046820">
    <property type="entry name" value="MmeI_TRD"/>
</dbReference>
<evidence type="ECO:0000313" key="12">
    <source>
        <dbReference type="Proteomes" id="UP000295781"/>
    </source>
</evidence>
<gene>
    <name evidence="11" type="ORF">SOCEGT47_062140</name>
</gene>
<feature type="domain" description="Type II methyltransferase M.TaqI-like" evidence="9">
    <location>
        <begin position="815"/>
        <end position="910"/>
    </location>
</feature>
<evidence type="ECO:0000259" key="10">
    <source>
        <dbReference type="Pfam" id="PF20466"/>
    </source>
</evidence>
<proteinExistence type="inferred from homology"/>
<evidence type="ECO:0000259" key="8">
    <source>
        <dbReference type="Pfam" id="PF02384"/>
    </source>
</evidence>
<dbReference type="GO" id="GO:0032259">
    <property type="term" value="P:methylation"/>
    <property type="evidence" value="ECO:0007669"/>
    <property type="project" value="UniProtKB-KW"/>
</dbReference>
<dbReference type="Gene3D" id="3.40.50.150">
    <property type="entry name" value="Vaccinia Virus protein VP39"/>
    <property type="match status" value="1"/>
</dbReference>
<evidence type="ECO:0000256" key="4">
    <source>
        <dbReference type="ARBA" id="ARBA00022679"/>
    </source>
</evidence>
<dbReference type="Pfam" id="PF20466">
    <property type="entry name" value="MmeI_TRD"/>
    <property type="match status" value="1"/>
</dbReference>
<comment type="similarity">
    <text evidence="1">Belongs to the N(4)/N(6)-methyltransferase family.</text>
</comment>
<evidence type="ECO:0000256" key="5">
    <source>
        <dbReference type="ARBA" id="ARBA00022691"/>
    </source>
</evidence>
<dbReference type="EC" id="2.1.1.72" evidence="2"/>
<dbReference type="InterPro" id="IPR029063">
    <property type="entry name" value="SAM-dependent_MTases_sf"/>
</dbReference>